<dbReference type="EMBL" id="CP113520">
    <property type="protein sequence ID" value="WAJ26569.1"/>
    <property type="molecule type" value="Genomic_DNA"/>
</dbReference>
<evidence type="ECO:0000313" key="2">
    <source>
        <dbReference type="Proteomes" id="UP001163223"/>
    </source>
</evidence>
<dbReference type="Proteomes" id="UP001163223">
    <property type="component" value="Chromosome"/>
</dbReference>
<reference evidence="1" key="1">
    <citation type="submission" date="2022-11" db="EMBL/GenBank/DDBJ databases">
        <title>beta-Carotene-producing bacterium, Jeongeuplla avenae sp. nov., alleviates the salt stress of Arabidopsis seedlings.</title>
        <authorList>
            <person name="Jiang L."/>
            <person name="Lee J."/>
        </authorList>
    </citation>
    <scope>NUCLEOTIDE SEQUENCE</scope>
    <source>
        <strain evidence="1">DY_R2A_6</strain>
    </source>
</reference>
<evidence type="ECO:0000313" key="1">
    <source>
        <dbReference type="EMBL" id="WAJ26569.1"/>
    </source>
</evidence>
<organism evidence="1 2">
    <name type="scientific">Antarcticirhabdus aurantiaca</name>
    <dbReference type="NCBI Taxonomy" id="2606717"/>
    <lineage>
        <taxon>Bacteria</taxon>
        <taxon>Pseudomonadati</taxon>
        <taxon>Pseudomonadota</taxon>
        <taxon>Alphaproteobacteria</taxon>
        <taxon>Hyphomicrobiales</taxon>
        <taxon>Aurantimonadaceae</taxon>
        <taxon>Antarcticirhabdus</taxon>
    </lineage>
</organism>
<sequence length="401" mass="42844">MSDDVLNPNRRLFVGTLALGLGGLVAGRAAAQEIPATPIGRPEPKLESPPPEPEADRLGWAVAGLGDFAQGYVIPKGLGGARKAKLTGLISGNAEKARSVAARHGVPEGAIYGYDMARLAEDETIDVVYVVTPNSTHAELAIRALEAGKHVMCEKPMANTPEECRRMIDAAKAADRQLMVAYRAHFEPNNVRVKELIETGEIGPIAFASSDHHRPLDLSLPRDEWRAKKAIAGGGSLVDIGIYSLNGVLWFVGENPVRLAATIHSPPNDPRFAEVENLMTAQLVFPSGVTANISSSYTGNVKRIDVFGDKAGAKLDPATAYTGNRLTVATAEANEQFVPKEPSEVQFSHEIDHLCDAIRDGAPIATPGEMGLRDINLIHAIYKSAAEGRWVELAEDGSARG</sequence>
<gene>
    <name evidence="1" type="ORF">OXU80_17010</name>
</gene>
<protein>
    <submittedName>
        <fullName evidence="1">Gfo/Idh/MocA family oxidoreductase</fullName>
    </submittedName>
</protein>
<accession>A0ACD4NIH7</accession>
<keyword evidence="2" id="KW-1185">Reference proteome</keyword>
<proteinExistence type="predicted"/>
<name>A0ACD4NIH7_9HYPH</name>